<feature type="region of interest" description="Disordered" evidence="2">
    <location>
        <begin position="1"/>
        <end position="47"/>
    </location>
</feature>
<feature type="coiled-coil region" evidence="1">
    <location>
        <begin position="139"/>
        <end position="312"/>
    </location>
</feature>
<evidence type="ECO:0000256" key="1">
    <source>
        <dbReference type="SAM" id="Coils"/>
    </source>
</evidence>
<dbReference type="EMBL" id="UYRR01031010">
    <property type="protein sequence ID" value="VDK43395.1"/>
    <property type="molecule type" value="Genomic_DNA"/>
</dbReference>
<evidence type="ECO:0000313" key="5">
    <source>
        <dbReference type="WBParaSite" id="ASIM_0001109301-mRNA-1"/>
    </source>
</evidence>
<sequence length="322" mass="36459">MSSYSISSARPKTSAGSRATSARGVRRPTTASRNVNERPLSRTSMTADGNLVQRAALEIALKEIANAMRIQGERVQSRAGTATQSTTSIVRPPTSGFSRNVAPPGSSMRPITQQGLSGVRAPPSRIGANRQILDTSYYISLLRQKSSELSSEIEMLRKELDRGERDQQNLMIYERRAEEEANTIRDLQGRLLDCNMIVDRLNTNWDLGELEEELNELQLRNDEAEKSLHELFADRQQSENEIEEIQKQIDSEKAKNGDIISDMDISVREQFEELKQEALRLNEDYSTKEQQLSELNQRKEELDEEMANSTLKQRASWRLSAV</sequence>
<dbReference type="WBParaSite" id="ASIM_0001109301-mRNA-1">
    <property type="protein sequence ID" value="ASIM_0001109301-mRNA-1"/>
    <property type="gene ID" value="ASIM_0001109301"/>
</dbReference>
<accession>A0A0M3JSW6</accession>
<dbReference type="PANTHER" id="PTHR31432:SF0">
    <property type="entry name" value="INTRAFLAGELLAR TRANSPORT PROTEIN 74 HOMOLOG"/>
    <property type="match status" value="1"/>
</dbReference>
<dbReference type="InterPro" id="IPR029602">
    <property type="entry name" value="IFT74"/>
</dbReference>
<dbReference type="GO" id="GO:0030992">
    <property type="term" value="C:intraciliary transport particle B"/>
    <property type="evidence" value="ECO:0007669"/>
    <property type="project" value="InterPro"/>
</dbReference>
<reference evidence="5" key="1">
    <citation type="submission" date="2017-02" db="UniProtKB">
        <authorList>
            <consortium name="WormBaseParasite"/>
        </authorList>
    </citation>
    <scope>IDENTIFICATION</scope>
</reference>
<protein>
    <submittedName>
        <fullName evidence="5">Intraflagellar transport protein 74 homolog (inferred by orthology to a human protein)</fullName>
    </submittedName>
</protein>
<dbReference type="OrthoDB" id="444379at2759"/>
<dbReference type="GO" id="GO:0048487">
    <property type="term" value="F:beta-tubulin binding"/>
    <property type="evidence" value="ECO:0007669"/>
    <property type="project" value="InterPro"/>
</dbReference>
<dbReference type="GO" id="GO:0005929">
    <property type="term" value="C:cilium"/>
    <property type="evidence" value="ECO:0007669"/>
    <property type="project" value="TreeGrafter"/>
</dbReference>
<dbReference type="PANTHER" id="PTHR31432">
    <property type="entry name" value="INTRAFLAGELLAR TRANSPORT PROTEIN 74 HOMOLOG"/>
    <property type="match status" value="1"/>
</dbReference>
<name>A0A0M3JSW6_ANISI</name>
<feature type="compositionally biased region" description="Polar residues" evidence="2">
    <location>
        <begin position="1"/>
        <end position="20"/>
    </location>
</feature>
<evidence type="ECO:0000313" key="3">
    <source>
        <dbReference type="EMBL" id="VDK43395.1"/>
    </source>
</evidence>
<dbReference type="AlphaFoldDB" id="A0A0M3JSW6"/>
<dbReference type="GO" id="GO:0035735">
    <property type="term" value="P:intraciliary transport involved in cilium assembly"/>
    <property type="evidence" value="ECO:0007669"/>
    <property type="project" value="TreeGrafter"/>
</dbReference>
<dbReference type="Proteomes" id="UP000267096">
    <property type="component" value="Unassembled WGS sequence"/>
</dbReference>
<gene>
    <name evidence="3" type="ORF">ASIM_LOCUS10651</name>
</gene>
<keyword evidence="4" id="KW-1185">Reference proteome</keyword>
<feature type="region of interest" description="Disordered" evidence="2">
    <location>
        <begin position="75"/>
        <end position="123"/>
    </location>
</feature>
<evidence type="ECO:0000313" key="4">
    <source>
        <dbReference type="Proteomes" id="UP000267096"/>
    </source>
</evidence>
<reference evidence="3 4" key="2">
    <citation type="submission" date="2018-11" db="EMBL/GenBank/DDBJ databases">
        <authorList>
            <consortium name="Pathogen Informatics"/>
        </authorList>
    </citation>
    <scope>NUCLEOTIDE SEQUENCE [LARGE SCALE GENOMIC DNA]</scope>
</reference>
<evidence type="ECO:0000256" key="2">
    <source>
        <dbReference type="SAM" id="MobiDB-lite"/>
    </source>
</evidence>
<organism evidence="5">
    <name type="scientific">Anisakis simplex</name>
    <name type="common">Herring worm</name>
    <dbReference type="NCBI Taxonomy" id="6269"/>
    <lineage>
        <taxon>Eukaryota</taxon>
        <taxon>Metazoa</taxon>
        <taxon>Ecdysozoa</taxon>
        <taxon>Nematoda</taxon>
        <taxon>Chromadorea</taxon>
        <taxon>Rhabditida</taxon>
        <taxon>Spirurina</taxon>
        <taxon>Ascaridomorpha</taxon>
        <taxon>Ascaridoidea</taxon>
        <taxon>Anisakidae</taxon>
        <taxon>Anisakis</taxon>
        <taxon>Anisakis simplex complex</taxon>
    </lineage>
</organism>
<proteinExistence type="predicted"/>
<keyword evidence="1" id="KW-0175">Coiled coil</keyword>
<feature type="compositionally biased region" description="Polar residues" evidence="2">
    <location>
        <begin position="78"/>
        <end position="89"/>
    </location>
</feature>